<dbReference type="PANTHER" id="PTHR11786:SF0">
    <property type="entry name" value="ARYLAMINE N-ACETYLTRANSFERASE 4-RELATED"/>
    <property type="match status" value="1"/>
</dbReference>
<keyword evidence="3" id="KW-0808">Transferase</keyword>
<dbReference type="RefSeq" id="WP_013019327.1">
    <property type="nucleotide sequence ID" value="NC_013947.1"/>
</dbReference>
<evidence type="ECO:0000256" key="1">
    <source>
        <dbReference type="ARBA" id="ARBA00006547"/>
    </source>
</evidence>
<protein>
    <submittedName>
        <fullName evidence="3">N-acetyltransferase</fullName>
    </submittedName>
</protein>
<evidence type="ECO:0000313" key="3">
    <source>
        <dbReference type="EMBL" id="ADD43756.1"/>
    </source>
</evidence>
<dbReference type="Proteomes" id="UP000000844">
    <property type="component" value="Chromosome"/>
</dbReference>
<dbReference type="PANTHER" id="PTHR11786">
    <property type="entry name" value="N-HYDROXYARYLAMINE O-ACETYLTRANSFERASE"/>
    <property type="match status" value="1"/>
</dbReference>
<sequence>MFDTPQLEAYLRRIKVPKPRRADAEALRRIHRGHLTTIPYETLDIQLGRKVSLDPQALFEKIVESRRGGFCYELNWTFALALRAAGFEVTLVEGGVHREKRGDSAWGNHLVLLVEADGRRWIADGGLANGFIEPVPLEEGTARQGPFTHRLERLDSETWRCFPDPHGSVSSFDIRVSPQRIEDFEARCLELSTSPESSFVRVLSVYLPGEPRMSRLVSRTFASSGPDLPDGKTERLVPDREQFASILFDHFRLGPQTLGPAEVDRLWDKATAQHEVWLSQKAA</sequence>
<evidence type="ECO:0000313" key="4">
    <source>
        <dbReference type="Proteomes" id="UP000000844"/>
    </source>
</evidence>
<dbReference type="STRING" id="446470.Snas_4105"/>
<name>D3Q106_STANL</name>
<dbReference type="EMBL" id="CP001778">
    <property type="protein sequence ID" value="ADD43756.1"/>
    <property type="molecule type" value="Genomic_DNA"/>
</dbReference>
<dbReference type="Gene3D" id="2.40.128.150">
    <property type="entry name" value="Cysteine proteinases"/>
    <property type="match status" value="1"/>
</dbReference>
<dbReference type="SUPFAM" id="SSF54001">
    <property type="entry name" value="Cysteine proteinases"/>
    <property type="match status" value="1"/>
</dbReference>
<dbReference type="KEGG" id="sna:Snas_4105"/>
<gene>
    <name evidence="3" type="ordered locus">Snas_4105</name>
</gene>
<dbReference type="Pfam" id="PF00797">
    <property type="entry name" value="Acetyltransf_2"/>
    <property type="match status" value="1"/>
</dbReference>
<organism evidence="3 4">
    <name type="scientific">Stackebrandtia nassauensis (strain DSM 44728 / CIP 108903 / NRRL B-16338 / NBRC 102104 / LLR-40K-21)</name>
    <dbReference type="NCBI Taxonomy" id="446470"/>
    <lineage>
        <taxon>Bacteria</taxon>
        <taxon>Bacillati</taxon>
        <taxon>Actinomycetota</taxon>
        <taxon>Actinomycetes</taxon>
        <taxon>Glycomycetales</taxon>
        <taxon>Glycomycetaceae</taxon>
        <taxon>Stackebrandtia</taxon>
    </lineage>
</organism>
<evidence type="ECO:0000256" key="2">
    <source>
        <dbReference type="RuleBase" id="RU003452"/>
    </source>
</evidence>
<comment type="similarity">
    <text evidence="1 2">Belongs to the arylamine N-acetyltransferase family.</text>
</comment>
<dbReference type="OrthoDB" id="7181050at2"/>
<accession>D3Q106</accession>
<reference evidence="3 4" key="1">
    <citation type="journal article" date="2009" name="Stand. Genomic Sci.">
        <title>Complete genome sequence of Stackebrandtia nassauensis type strain (LLR-40K-21).</title>
        <authorList>
            <person name="Munk C."/>
            <person name="Lapidus A."/>
            <person name="Copeland A."/>
            <person name="Jando M."/>
            <person name="Mayilraj S."/>
            <person name="Glavina Del Rio T."/>
            <person name="Nolan M."/>
            <person name="Chen F."/>
            <person name="Lucas S."/>
            <person name="Tice H."/>
            <person name="Cheng J.F."/>
            <person name="Han C."/>
            <person name="Detter J.C."/>
            <person name="Bruce D."/>
            <person name="Goodwin L."/>
            <person name="Chain P."/>
            <person name="Pitluck S."/>
            <person name="Goker M."/>
            <person name="Ovchinikova G."/>
            <person name="Pati A."/>
            <person name="Ivanova N."/>
            <person name="Mavromatis K."/>
            <person name="Chen A."/>
            <person name="Palaniappan K."/>
            <person name="Land M."/>
            <person name="Hauser L."/>
            <person name="Chang Y.J."/>
            <person name="Jeffries C.D."/>
            <person name="Bristow J."/>
            <person name="Eisen J.A."/>
            <person name="Markowitz V."/>
            <person name="Hugenholtz P."/>
            <person name="Kyrpides N.C."/>
            <person name="Klenk H.P."/>
        </authorList>
    </citation>
    <scope>NUCLEOTIDE SEQUENCE [LARGE SCALE GENOMIC DNA]</scope>
    <source>
        <strain evidence="4">DSM 44728 / CIP 108903 / NRRL B-16338 / NBRC 102104 / LLR-40K-21</strain>
    </source>
</reference>
<dbReference type="Gene3D" id="3.30.2140.10">
    <property type="entry name" value="Arylamine N-acetyltransferase"/>
    <property type="match status" value="1"/>
</dbReference>
<dbReference type="AlphaFoldDB" id="D3Q106"/>
<dbReference type="GO" id="GO:0016407">
    <property type="term" value="F:acetyltransferase activity"/>
    <property type="evidence" value="ECO:0007669"/>
    <property type="project" value="InterPro"/>
</dbReference>
<dbReference type="eggNOG" id="COG2162">
    <property type="taxonomic scope" value="Bacteria"/>
</dbReference>
<keyword evidence="4" id="KW-1185">Reference proteome</keyword>
<dbReference type="InterPro" id="IPR038765">
    <property type="entry name" value="Papain-like_cys_pep_sf"/>
</dbReference>
<proteinExistence type="inferred from homology"/>
<dbReference type="InterPro" id="IPR001447">
    <property type="entry name" value="Arylamine_N-AcTrfase"/>
</dbReference>
<dbReference type="PRINTS" id="PR01543">
    <property type="entry name" value="ANATRNSFRASE"/>
</dbReference>
<dbReference type="HOGENOM" id="CLU_049918_1_0_11"/>